<dbReference type="Gene3D" id="2.70.98.10">
    <property type="match status" value="1"/>
</dbReference>
<comment type="catalytic activity">
    <reaction evidence="5">
        <text>alpha-D-glucose = beta-D-glucose</text>
        <dbReference type="Rhea" id="RHEA:10264"/>
        <dbReference type="ChEBI" id="CHEBI:15903"/>
        <dbReference type="ChEBI" id="CHEBI:17925"/>
        <dbReference type="EC" id="5.1.3.3"/>
    </reaction>
</comment>
<accession>A9DIU3</accession>
<dbReference type="PANTHER" id="PTHR10091">
    <property type="entry name" value="ALDOSE-1-EPIMERASE"/>
    <property type="match status" value="1"/>
</dbReference>
<dbReference type="GO" id="GO:0006006">
    <property type="term" value="P:glucose metabolic process"/>
    <property type="evidence" value="ECO:0007669"/>
    <property type="project" value="TreeGrafter"/>
</dbReference>
<gene>
    <name evidence="9" type="ORF">KT99_19449</name>
</gene>
<dbReference type="Pfam" id="PF01263">
    <property type="entry name" value="Aldose_epim"/>
    <property type="match status" value="1"/>
</dbReference>
<evidence type="ECO:0000256" key="4">
    <source>
        <dbReference type="ARBA" id="ARBA00023277"/>
    </source>
</evidence>
<feature type="active site" description="Proton acceptor" evidence="6">
    <location>
        <position position="304"/>
    </location>
</feature>
<comment type="similarity">
    <text evidence="2 5">Belongs to the aldose epimerase family.</text>
</comment>
<evidence type="ECO:0000313" key="10">
    <source>
        <dbReference type="Proteomes" id="UP000005839"/>
    </source>
</evidence>
<dbReference type="UniPathway" id="UPA00242"/>
<dbReference type="GO" id="GO:0005737">
    <property type="term" value="C:cytoplasm"/>
    <property type="evidence" value="ECO:0007669"/>
    <property type="project" value="TreeGrafter"/>
</dbReference>
<dbReference type="PIRSF" id="PIRSF005096">
    <property type="entry name" value="GALM"/>
    <property type="match status" value="1"/>
</dbReference>
<dbReference type="RefSeq" id="WP_005502811.1">
    <property type="nucleotide sequence ID" value="NZ_ABIC01000055.1"/>
</dbReference>
<dbReference type="InterPro" id="IPR015443">
    <property type="entry name" value="Aldose_1-epimerase"/>
</dbReference>
<dbReference type="InterPro" id="IPR008183">
    <property type="entry name" value="Aldose_1/G6P_1-epimerase"/>
</dbReference>
<dbReference type="InterPro" id="IPR011013">
    <property type="entry name" value="Gal_mutarotase_sf_dom"/>
</dbReference>
<evidence type="ECO:0000256" key="8">
    <source>
        <dbReference type="PIRSR" id="PIRSR005096-3"/>
    </source>
</evidence>
<dbReference type="GO" id="GO:0030246">
    <property type="term" value="F:carbohydrate binding"/>
    <property type="evidence" value="ECO:0007669"/>
    <property type="project" value="InterPro"/>
</dbReference>
<evidence type="ECO:0000256" key="5">
    <source>
        <dbReference type="PIRNR" id="PIRNR005096"/>
    </source>
</evidence>
<dbReference type="PANTHER" id="PTHR10091:SF0">
    <property type="entry name" value="GALACTOSE MUTAROTASE"/>
    <property type="match status" value="1"/>
</dbReference>
<comment type="pathway">
    <text evidence="1 5">Carbohydrate metabolism; hexose metabolism.</text>
</comment>
<evidence type="ECO:0000256" key="1">
    <source>
        <dbReference type="ARBA" id="ARBA00005028"/>
    </source>
</evidence>
<dbReference type="Proteomes" id="UP000005839">
    <property type="component" value="Unassembled WGS sequence"/>
</dbReference>
<evidence type="ECO:0000256" key="3">
    <source>
        <dbReference type="ARBA" id="ARBA00023235"/>
    </source>
</evidence>
<dbReference type="GO" id="GO:0004034">
    <property type="term" value="F:aldose 1-epimerase activity"/>
    <property type="evidence" value="ECO:0007669"/>
    <property type="project" value="UniProtKB-EC"/>
</dbReference>
<feature type="binding site" evidence="7">
    <location>
        <position position="244"/>
    </location>
    <ligand>
        <name>beta-D-galactose</name>
        <dbReference type="ChEBI" id="CHEBI:27667"/>
    </ligand>
</feature>
<dbReference type="SUPFAM" id="SSF74650">
    <property type="entry name" value="Galactose mutarotase-like"/>
    <property type="match status" value="1"/>
</dbReference>
<dbReference type="CDD" id="cd09019">
    <property type="entry name" value="galactose_mutarotase_like"/>
    <property type="match status" value="1"/>
</dbReference>
<dbReference type="AlphaFoldDB" id="A9DIU3"/>
<sequence length="340" mass="37645">MVRFRPLDSWTDPRGGQIERVRIDNGIIAMEVLSLGGIIRSLWTPDRHGERGNIVLGCDSIEDYLKQDAHLGAIAGRYANRIANGKMSFGEDEYQLDINHANHCLHGGSEGFNRKHWHMGQLPDGIRLNLVSPDGDMGFPGICNVQLDYRLVGNNLYMEIFAAVNKPCPISLTQHSYFNLEGSDSTSNAEHQLQIDTTSMLTLDDSGIPTGMIDASGSLLDFRRPKIFSIVQNDEELVSTSGIDHCYLTNGSGSEMTRFGCLSAPESGRSMTLYTNQPSVQIYGANHLEGNSGTLKAHHAICIEPQQLPNGANQPTLEADPWIKPAEVYHHISRYEFKTF</sequence>
<protein>
    <recommendedName>
        <fullName evidence="5">Aldose 1-epimerase</fullName>
        <ecNumber evidence="5">5.1.3.3</ecNumber>
    </recommendedName>
</protein>
<dbReference type="NCBIfam" id="NF008277">
    <property type="entry name" value="PRK11055.1"/>
    <property type="match status" value="1"/>
</dbReference>
<feature type="active site" description="Proton donor" evidence="6">
    <location>
        <position position="175"/>
    </location>
</feature>
<dbReference type="GO" id="GO:0033499">
    <property type="term" value="P:galactose catabolic process via UDP-galactose, Leloir pathway"/>
    <property type="evidence" value="ECO:0007669"/>
    <property type="project" value="TreeGrafter"/>
</dbReference>
<dbReference type="EMBL" id="ABIC01000055">
    <property type="protein sequence ID" value="EDP99025.1"/>
    <property type="molecule type" value="Genomic_DNA"/>
</dbReference>
<proteinExistence type="inferred from homology"/>
<dbReference type="InterPro" id="IPR047215">
    <property type="entry name" value="Galactose_mutarotase-like"/>
</dbReference>
<reference evidence="9 10" key="1">
    <citation type="submission" date="2007-10" db="EMBL/GenBank/DDBJ databases">
        <authorList>
            <person name="Yayanos A."/>
            <person name="Ferriera S."/>
            <person name="Johnson J."/>
            <person name="Kravitz S."/>
            <person name="Halpern A."/>
            <person name="Remington K."/>
            <person name="Beeson K."/>
            <person name="Tran B."/>
            <person name="Rogers Y.-H."/>
            <person name="Friedman R."/>
            <person name="Venter J.C."/>
        </authorList>
    </citation>
    <scope>NUCLEOTIDE SEQUENCE [LARGE SCALE GENOMIC DNA]</scope>
    <source>
        <strain evidence="9 10">KT99</strain>
    </source>
</reference>
<keyword evidence="3 5" id="KW-0413">Isomerase</keyword>
<keyword evidence="4 5" id="KW-0119">Carbohydrate metabolism</keyword>
<dbReference type="EC" id="5.1.3.3" evidence="5"/>
<evidence type="ECO:0000256" key="6">
    <source>
        <dbReference type="PIRSR" id="PIRSR005096-1"/>
    </source>
</evidence>
<dbReference type="STRING" id="314608.KT99_19449"/>
<evidence type="ECO:0000256" key="7">
    <source>
        <dbReference type="PIRSR" id="PIRSR005096-2"/>
    </source>
</evidence>
<keyword evidence="10" id="KW-1185">Reference proteome</keyword>
<comment type="caution">
    <text evidence="9">The sequence shown here is derived from an EMBL/GenBank/DDBJ whole genome shotgun (WGS) entry which is preliminary data.</text>
</comment>
<evidence type="ECO:0000256" key="2">
    <source>
        <dbReference type="ARBA" id="ARBA00006206"/>
    </source>
</evidence>
<feature type="binding site" evidence="8">
    <location>
        <begin position="80"/>
        <end position="81"/>
    </location>
    <ligand>
        <name>beta-D-galactose</name>
        <dbReference type="ChEBI" id="CHEBI:27667"/>
    </ligand>
</feature>
<organism evidence="9 10">
    <name type="scientific">Shewanella benthica KT99</name>
    <dbReference type="NCBI Taxonomy" id="314608"/>
    <lineage>
        <taxon>Bacteria</taxon>
        <taxon>Pseudomonadati</taxon>
        <taxon>Pseudomonadota</taxon>
        <taxon>Gammaproteobacteria</taxon>
        <taxon>Alteromonadales</taxon>
        <taxon>Shewanellaceae</taxon>
        <taxon>Shewanella</taxon>
    </lineage>
</organism>
<evidence type="ECO:0000313" key="9">
    <source>
        <dbReference type="EMBL" id="EDP99025.1"/>
    </source>
</evidence>
<feature type="binding site" evidence="8">
    <location>
        <begin position="175"/>
        <end position="177"/>
    </location>
    <ligand>
        <name>beta-D-galactose</name>
        <dbReference type="ChEBI" id="CHEBI:27667"/>
    </ligand>
</feature>
<name>A9DIU3_9GAMM</name>
<dbReference type="InterPro" id="IPR014718">
    <property type="entry name" value="GH-type_carb-bd"/>
</dbReference>